<evidence type="ECO:0000313" key="3">
    <source>
        <dbReference type="EMBL" id="SDY66095.1"/>
    </source>
</evidence>
<dbReference type="Gene3D" id="2.120.10.30">
    <property type="entry name" value="TolB, C-terminal domain"/>
    <property type="match status" value="1"/>
</dbReference>
<evidence type="ECO:0000256" key="1">
    <source>
        <dbReference type="SAM" id="MobiDB-lite"/>
    </source>
</evidence>
<evidence type="ECO:0008006" key="5">
    <source>
        <dbReference type="Google" id="ProtNLM"/>
    </source>
</evidence>
<dbReference type="EMBL" id="FNQB01000001">
    <property type="protein sequence ID" value="SDY66095.1"/>
    <property type="molecule type" value="Genomic_DNA"/>
</dbReference>
<reference evidence="4" key="1">
    <citation type="submission" date="2016-10" db="EMBL/GenBank/DDBJ databases">
        <authorList>
            <person name="Varghese N."/>
            <person name="Submissions S."/>
        </authorList>
    </citation>
    <scope>NUCLEOTIDE SEQUENCE [LARGE SCALE GENOMIC DNA]</scope>
    <source>
        <strain evidence="4">DSM 44718</strain>
    </source>
</reference>
<feature type="region of interest" description="Disordered" evidence="1">
    <location>
        <begin position="71"/>
        <end position="115"/>
    </location>
</feature>
<dbReference type="InterPro" id="IPR011042">
    <property type="entry name" value="6-blade_b-propeller_TolB-like"/>
</dbReference>
<keyword evidence="2" id="KW-0472">Membrane</keyword>
<keyword evidence="4" id="KW-1185">Reference proteome</keyword>
<feature type="transmembrane region" description="Helical" evidence="2">
    <location>
        <begin position="44"/>
        <end position="66"/>
    </location>
</feature>
<dbReference type="Proteomes" id="UP000199632">
    <property type="component" value="Unassembled WGS sequence"/>
</dbReference>
<evidence type="ECO:0000313" key="4">
    <source>
        <dbReference type="Proteomes" id="UP000199632"/>
    </source>
</evidence>
<dbReference type="SUPFAM" id="SSF69304">
    <property type="entry name" value="Tricorn protease N-terminal domain"/>
    <property type="match status" value="1"/>
</dbReference>
<protein>
    <recommendedName>
        <fullName evidence="5">WD40-like Beta Propeller Repeat</fullName>
    </recommendedName>
</protein>
<evidence type="ECO:0000256" key="2">
    <source>
        <dbReference type="SAM" id="Phobius"/>
    </source>
</evidence>
<gene>
    <name evidence="3" type="ORF">SAMN05421684_0873</name>
</gene>
<keyword evidence="2" id="KW-1133">Transmembrane helix</keyword>
<accession>A0A1H3LQG7</accession>
<dbReference type="AlphaFoldDB" id="A0A1H3LQG7"/>
<feature type="compositionally biased region" description="Pro residues" evidence="1">
    <location>
        <begin position="71"/>
        <end position="92"/>
    </location>
</feature>
<keyword evidence="2" id="KW-0812">Transmembrane</keyword>
<proteinExistence type="predicted"/>
<sequence length="371" mass="40003">MRDFNDDDARLSELFNEFRDEVAPYVTPPGTAAARHWLRRRRRAGAAAIATCAVLFVGGPVGFVAANHDTPTPPPIGPTLLPTPRPTTPAPTPTVTTPAPSTSPPSTEPGLPKVPGKVFYLDQRGRLYLDGRQYPGGDVLNVNVSPDGKRVTWVENGTLMMSDLDGGDRRTVYPDVENMCTEPIWSADGELLLFNPLPKDYGLVTLPSTEGVTEIFDEVDGCHVRWSADRKRIAFQHGDIRGVTVQDLSGGNKVTLDRDDVGGRFYVGLNGISADGDRICAWLAGPDTTGGDAARDLGCNTIIDVSAKKVVDMPFEGELTNAIFLADGGMLARVETDKGSELLLLDADDRVIARSVESTANAKRRLLSYTP</sequence>
<dbReference type="OrthoDB" id="3347970at2"/>
<dbReference type="STRING" id="137265.SAMN05421684_0873"/>
<name>A0A1H3LQG7_9ACTN</name>
<organism evidence="3 4">
    <name type="scientific">Asanoa ishikariensis</name>
    <dbReference type="NCBI Taxonomy" id="137265"/>
    <lineage>
        <taxon>Bacteria</taxon>
        <taxon>Bacillati</taxon>
        <taxon>Actinomycetota</taxon>
        <taxon>Actinomycetes</taxon>
        <taxon>Micromonosporales</taxon>
        <taxon>Micromonosporaceae</taxon>
        <taxon>Asanoa</taxon>
    </lineage>
</organism>
<dbReference type="RefSeq" id="WP_090787450.1">
    <property type="nucleotide sequence ID" value="NZ_BOND01000015.1"/>
</dbReference>